<reference evidence="6" key="1">
    <citation type="journal article" date="2020" name="Nat. Genet.">
        <title>Genomic diversifications of five Gossypium allopolyploid species and their impact on cotton improvement.</title>
        <authorList>
            <person name="Chen Z.J."/>
            <person name="Sreedasyam A."/>
            <person name="Ando A."/>
            <person name="Song Q."/>
            <person name="De Santiago L.M."/>
            <person name="Hulse-Kemp A.M."/>
            <person name="Ding M."/>
            <person name="Ye W."/>
            <person name="Kirkbride R.C."/>
            <person name="Jenkins J."/>
            <person name="Plott C."/>
            <person name="Lovell J."/>
            <person name="Lin Y.M."/>
            <person name="Vaughn R."/>
            <person name="Liu B."/>
            <person name="Simpson S."/>
            <person name="Scheffler B.E."/>
            <person name="Wen L."/>
            <person name="Saski C.A."/>
            <person name="Grover C.E."/>
            <person name="Hu G."/>
            <person name="Conover J.L."/>
            <person name="Carlson J.W."/>
            <person name="Shu S."/>
            <person name="Boston L.B."/>
            <person name="Williams M."/>
            <person name="Peterson D.G."/>
            <person name="McGee K."/>
            <person name="Jones D.C."/>
            <person name="Wendel J.F."/>
            <person name="Stelly D.M."/>
            <person name="Grimwood J."/>
            <person name="Schmutz J."/>
        </authorList>
    </citation>
    <scope>NUCLEOTIDE SEQUENCE [LARGE SCALE GENOMIC DNA]</scope>
    <source>
        <strain evidence="6">cv. TM-1</strain>
    </source>
</reference>
<evidence type="ECO:0000256" key="2">
    <source>
        <dbReference type="ARBA" id="ARBA00022604"/>
    </source>
</evidence>
<evidence type="ECO:0000313" key="6">
    <source>
        <dbReference type="Proteomes" id="UP000818029"/>
    </source>
</evidence>
<dbReference type="Proteomes" id="UP000818029">
    <property type="component" value="Chromosome D08"/>
</dbReference>
<dbReference type="GeneID" id="107910689"/>
<feature type="region of interest" description="Disordered" evidence="4">
    <location>
        <begin position="581"/>
        <end position="601"/>
    </location>
</feature>
<dbReference type="PANTHER" id="PTHR31917:SF153">
    <property type="entry name" value="DUF724 DOMAIN-CONTAINING PROTEIN 3-RELATED"/>
    <property type="match status" value="1"/>
</dbReference>
<dbReference type="CDD" id="cd20406">
    <property type="entry name" value="Tudor_Agenet_AtDUF_rpt2_4"/>
    <property type="match status" value="2"/>
</dbReference>
<keyword evidence="1" id="KW-0813">Transport</keyword>
<feature type="domain" description="Agenet" evidence="5">
    <location>
        <begin position="94"/>
        <end position="150"/>
    </location>
</feature>
<dbReference type="InterPro" id="IPR014002">
    <property type="entry name" value="Agenet_dom_plant"/>
</dbReference>
<dbReference type="Pfam" id="PF05641">
    <property type="entry name" value="Agenet"/>
    <property type="match status" value="3"/>
</dbReference>
<feature type="compositionally biased region" description="Polar residues" evidence="4">
    <location>
        <begin position="1"/>
        <end position="17"/>
    </location>
</feature>
<feature type="region of interest" description="Disordered" evidence="4">
    <location>
        <begin position="324"/>
        <end position="425"/>
    </location>
</feature>
<feature type="compositionally biased region" description="Basic and acidic residues" evidence="4">
    <location>
        <begin position="403"/>
        <end position="417"/>
    </location>
</feature>
<feature type="domain" description="Agenet" evidence="5">
    <location>
        <begin position="164"/>
        <end position="232"/>
    </location>
</feature>
<dbReference type="Pfam" id="PF05266">
    <property type="entry name" value="DUF724"/>
    <property type="match status" value="1"/>
</dbReference>
<evidence type="ECO:0000256" key="3">
    <source>
        <dbReference type="SAM" id="Coils"/>
    </source>
</evidence>
<feature type="domain" description="Agenet" evidence="5">
    <location>
        <begin position="15"/>
        <end position="89"/>
    </location>
</feature>
<dbReference type="InterPro" id="IPR008395">
    <property type="entry name" value="Agenet-like_dom"/>
</dbReference>
<feature type="domain" description="Agenet" evidence="5">
    <location>
        <begin position="234"/>
        <end position="290"/>
    </location>
</feature>
<evidence type="ECO:0000259" key="5">
    <source>
        <dbReference type="SMART" id="SM00743"/>
    </source>
</evidence>
<dbReference type="SMART" id="SM00743">
    <property type="entry name" value="Agenet"/>
    <property type="match status" value="4"/>
</dbReference>
<keyword evidence="2" id="KW-0341">Growth regulation</keyword>
<keyword evidence="3" id="KW-0175">Coiled coil</keyword>
<sequence>MVNSPAENDPLQQQQPLSKGAPVEVSSDEEGFRGAWYLATILEMPPKSASKKRKKAFVRYKTLLADDGKSPLTEHVDPGYIRPLPPNEKGNAQSGFEVNDVVDARYRDGWWTGVVRKVLAKSKYRVYFDNPPDVIEFDRKDLRVHWDWIDGNWVRPEKQQSTGSVFSSGTAVEVNVDDESLRDVWFPAIVVKENEDKTFLVKYQNSKNDDEAGTAKVVVDSLHIRPTPPRYADRNYELLERVDTTYNFGWRTGVITKVLTGRRYNVFFKHGNEDKELSHSDIRPNVEWTDGNWISKSKEVIIASDDQELIGDALCGTRNTKVAGELESSLSTKENTEDKIPLKKMKRNATEQPTPTDENSTLHSGRKKVKLETSNGNTSNSLSSKKQTEGNAVVTPISVTGDQLKDMPSETLCKEGNPRTGGKATKFPKKTVIADQPRAKSESPLTEATTQTASNDRLFCQHHRSNWTTKRQKVGSADGKVDNLAKRNVKVRKSPSNSPQVLTAGKEGTTRVAGEINEGDIKTKEVEMPIILGLAAKFSKTLQAENSCQIPSEEPGKLMGDQKNNLNDSVRNENMEIMENNVGESDPKKKRGRPRKAVVTSPKAFHAGRINDDQKTREVHLATAGISDMNEDDQPLSTWIGGIHSSGDEESRLSSGRLVNGWNEEKGLVDVPIESHAIDATGRSPLDSDQSLPFVKKSPIWRTIESLDVFQIVPQKPHFQPLAESREEFREGSAIGIMVTFASLFDKISMLHFDDPRNTFDSISEGLDDLEKHGFDVSLLRRRVNKLLSIKEGHSQHLGEKENAESEIMENTKGITKFDEEMEEIEKKIAQLQEQHSSIKSEKETKSLKVGSLKLHADVLNKLIQNAPHEFKKIATASWKLP</sequence>
<evidence type="ECO:0000313" key="7">
    <source>
        <dbReference type="RefSeq" id="XP_040954151.1"/>
    </source>
</evidence>
<dbReference type="RefSeq" id="XP_040954151.1">
    <property type="nucleotide sequence ID" value="XM_041098217.1"/>
</dbReference>
<feature type="compositionally biased region" description="Polar residues" evidence="4">
    <location>
        <begin position="350"/>
        <end position="363"/>
    </location>
</feature>
<organism evidence="6 7">
    <name type="scientific">Gossypium hirsutum</name>
    <name type="common">Upland cotton</name>
    <name type="synonym">Gossypium mexicanum</name>
    <dbReference type="NCBI Taxonomy" id="3635"/>
    <lineage>
        <taxon>Eukaryota</taxon>
        <taxon>Viridiplantae</taxon>
        <taxon>Streptophyta</taxon>
        <taxon>Embryophyta</taxon>
        <taxon>Tracheophyta</taxon>
        <taxon>Spermatophyta</taxon>
        <taxon>Magnoliopsida</taxon>
        <taxon>eudicotyledons</taxon>
        <taxon>Gunneridae</taxon>
        <taxon>Pentapetalae</taxon>
        <taxon>rosids</taxon>
        <taxon>malvids</taxon>
        <taxon>Malvales</taxon>
        <taxon>Malvaceae</taxon>
        <taxon>Malvoideae</taxon>
        <taxon>Gossypium</taxon>
    </lineage>
</organism>
<proteinExistence type="predicted"/>
<feature type="coiled-coil region" evidence="3">
    <location>
        <begin position="815"/>
        <end position="842"/>
    </location>
</feature>
<reference evidence="7" key="2">
    <citation type="submission" date="2025-08" db="UniProtKB">
        <authorList>
            <consortium name="RefSeq"/>
        </authorList>
    </citation>
    <scope>IDENTIFICATION</scope>
</reference>
<dbReference type="InterPro" id="IPR007930">
    <property type="entry name" value="DUF724"/>
</dbReference>
<accession>A0ABM3AH33</accession>
<dbReference type="CDD" id="cd20405">
    <property type="entry name" value="Tudor_Agenet_AtDUF_rpt1_3"/>
    <property type="match status" value="2"/>
</dbReference>
<gene>
    <name evidence="7" type="primary">LOC107910689</name>
</gene>
<protein>
    <submittedName>
        <fullName evidence="7">DUF724 domain-containing protein 3 isoform X4</fullName>
    </submittedName>
</protein>
<keyword evidence="6" id="KW-1185">Reference proteome</keyword>
<feature type="region of interest" description="Disordered" evidence="4">
    <location>
        <begin position="1"/>
        <end position="26"/>
    </location>
</feature>
<dbReference type="PANTHER" id="PTHR31917">
    <property type="entry name" value="AGENET DOMAIN-CONTAINING PROTEIN-RELATED"/>
    <property type="match status" value="1"/>
</dbReference>
<evidence type="ECO:0000256" key="4">
    <source>
        <dbReference type="SAM" id="MobiDB-lite"/>
    </source>
</evidence>
<feature type="compositionally biased region" description="Low complexity" evidence="4">
    <location>
        <begin position="373"/>
        <end position="384"/>
    </location>
</feature>
<evidence type="ECO:0000256" key="1">
    <source>
        <dbReference type="ARBA" id="ARBA00022448"/>
    </source>
</evidence>
<name>A0ABM3AH33_GOSHI</name>